<keyword evidence="10" id="KW-1185">Reference proteome</keyword>
<dbReference type="GO" id="GO:0009055">
    <property type="term" value="F:electron transfer activity"/>
    <property type="evidence" value="ECO:0007669"/>
    <property type="project" value="InterPro"/>
</dbReference>
<feature type="transmembrane region" description="Helical" evidence="7">
    <location>
        <begin position="15"/>
        <end position="36"/>
    </location>
</feature>
<reference evidence="9 10" key="1">
    <citation type="journal article" date="2019" name="Microorganisms">
        <title>Genome Insights into the Novel Species Microvirga brassicacearum, a Rapeseed Endophyte with Biotechnological Potential.</title>
        <authorList>
            <person name="Jimenez-Gomez A."/>
            <person name="Saati-Santamaria Z."/>
            <person name="Igual J.M."/>
            <person name="Rivas R."/>
            <person name="Mateos P.F."/>
            <person name="Garcia-Fraile P."/>
        </authorList>
    </citation>
    <scope>NUCLEOTIDE SEQUENCE [LARGE SCALE GENOMIC DNA]</scope>
    <source>
        <strain evidence="9 10">CDVBN77</strain>
    </source>
</reference>
<dbReference type="GO" id="GO:0046872">
    <property type="term" value="F:metal ion binding"/>
    <property type="evidence" value="ECO:0007669"/>
    <property type="project" value="UniProtKB-KW"/>
</dbReference>
<evidence type="ECO:0000256" key="4">
    <source>
        <dbReference type="ARBA" id="ARBA00022982"/>
    </source>
</evidence>
<evidence type="ECO:0000259" key="8">
    <source>
        <dbReference type="PROSITE" id="PS51007"/>
    </source>
</evidence>
<evidence type="ECO:0000256" key="7">
    <source>
        <dbReference type="SAM" id="Phobius"/>
    </source>
</evidence>
<keyword evidence="7" id="KW-0472">Membrane</keyword>
<evidence type="ECO:0000256" key="6">
    <source>
        <dbReference type="PROSITE-ProRule" id="PRU00433"/>
    </source>
</evidence>
<protein>
    <submittedName>
        <fullName evidence="9">Cytochrome c4</fullName>
    </submittedName>
</protein>
<dbReference type="PROSITE" id="PS51007">
    <property type="entry name" value="CYTC"/>
    <property type="match status" value="2"/>
</dbReference>
<accession>A0A5N3PHP4</accession>
<evidence type="ECO:0000256" key="5">
    <source>
        <dbReference type="ARBA" id="ARBA00023004"/>
    </source>
</evidence>
<keyword evidence="2 6" id="KW-0349">Heme</keyword>
<dbReference type="PANTHER" id="PTHR33751:SF9">
    <property type="entry name" value="CYTOCHROME C4"/>
    <property type="match status" value="1"/>
</dbReference>
<comment type="caution">
    <text evidence="9">The sequence shown here is derived from an EMBL/GenBank/DDBJ whole genome shotgun (WGS) entry which is preliminary data.</text>
</comment>
<dbReference type="Pfam" id="PF00034">
    <property type="entry name" value="Cytochrom_C"/>
    <property type="match status" value="2"/>
</dbReference>
<keyword evidence="7" id="KW-1133">Transmembrane helix</keyword>
<dbReference type="InterPro" id="IPR036909">
    <property type="entry name" value="Cyt_c-like_dom_sf"/>
</dbReference>
<dbReference type="RefSeq" id="WP_150942261.1">
    <property type="nucleotide sequence ID" value="NZ_VCMV01000003.1"/>
</dbReference>
<dbReference type="SUPFAM" id="SSF46626">
    <property type="entry name" value="Cytochrome c"/>
    <property type="match status" value="2"/>
</dbReference>
<organism evidence="9 10">
    <name type="scientific">Microvirga brassicacearum</name>
    <dbReference type="NCBI Taxonomy" id="2580413"/>
    <lineage>
        <taxon>Bacteria</taxon>
        <taxon>Pseudomonadati</taxon>
        <taxon>Pseudomonadota</taxon>
        <taxon>Alphaproteobacteria</taxon>
        <taxon>Hyphomicrobiales</taxon>
        <taxon>Methylobacteriaceae</taxon>
        <taxon>Microvirga</taxon>
    </lineage>
</organism>
<dbReference type="Gene3D" id="1.10.760.10">
    <property type="entry name" value="Cytochrome c-like domain"/>
    <property type="match status" value="2"/>
</dbReference>
<name>A0A5N3PHP4_9HYPH</name>
<feature type="domain" description="Cytochrome c" evidence="8">
    <location>
        <begin position="92"/>
        <end position="170"/>
    </location>
</feature>
<dbReference type="InterPro" id="IPR009056">
    <property type="entry name" value="Cyt_c-like_dom"/>
</dbReference>
<keyword evidence="1" id="KW-0813">Transport</keyword>
<dbReference type="InterPro" id="IPR050597">
    <property type="entry name" value="Cytochrome_c_Oxidase_Subunit"/>
</dbReference>
<dbReference type="OrthoDB" id="9773456at2"/>
<dbReference type="EMBL" id="VCMV01000003">
    <property type="protein sequence ID" value="KAB0269203.1"/>
    <property type="molecule type" value="Genomic_DNA"/>
</dbReference>
<keyword evidence="5 6" id="KW-0408">Iron</keyword>
<evidence type="ECO:0000256" key="1">
    <source>
        <dbReference type="ARBA" id="ARBA00022448"/>
    </source>
</evidence>
<keyword evidence="7" id="KW-0812">Transmembrane</keyword>
<keyword evidence="4" id="KW-0249">Electron transport</keyword>
<feature type="domain" description="Cytochrome c" evidence="8">
    <location>
        <begin position="188"/>
        <end position="270"/>
    </location>
</feature>
<dbReference type="Proteomes" id="UP000325684">
    <property type="component" value="Unassembled WGS sequence"/>
</dbReference>
<dbReference type="GO" id="GO:0020037">
    <property type="term" value="F:heme binding"/>
    <property type="evidence" value="ECO:0007669"/>
    <property type="project" value="InterPro"/>
</dbReference>
<evidence type="ECO:0000256" key="3">
    <source>
        <dbReference type="ARBA" id="ARBA00022723"/>
    </source>
</evidence>
<dbReference type="PANTHER" id="PTHR33751">
    <property type="entry name" value="CBB3-TYPE CYTOCHROME C OXIDASE SUBUNIT FIXP"/>
    <property type="match status" value="1"/>
</dbReference>
<evidence type="ECO:0000256" key="2">
    <source>
        <dbReference type="ARBA" id="ARBA00022617"/>
    </source>
</evidence>
<dbReference type="AlphaFoldDB" id="A0A5N3PHP4"/>
<sequence>MKPAELREIDRPWRIWASVIIVSILAFSVVFGFLVLPIVQGRAAGLDAFTAICRAVGILPGSPAVKQPTSEAKAQPTTQVAWSTDLMRTFGRRTQAGAEIAQGCVACHGEHGIAADPQNPNLAGQSAAAIYKQLHDYKSGSRVHDVMTGIAQGLEDRQIVEVATHFASSARRDLDPTTAEVVDEDVIRLVERGDPSRGLPACNSCHGFNAGGPIETPTLSHQNREYLARQLQAFKTDARRNDIYTRMRSVAVKLTDREIERLATFYATTLSY</sequence>
<evidence type="ECO:0000313" key="9">
    <source>
        <dbReference type="EMBL" id="KAB0269203.1"/>
    </source>
</evidence>
<gene>
    <name evidence="9" type="ORF">FEZ63_03645</name>
</gene>
<proteinExistence type="predicted"/>
<keyword evidence="3 6" id="KW-0479">Metal-binding</keyword>
<evidence type="ECO:0000313" key="10">
    <source>
        <dbReference type="Proteomes" id="UP000325684"/>
    </source>
</evidence>